<dbReference type="AlphaFoldDB" id="A0A369AR35"/>
<sequence>MTAPFALSLRPPHPRWPALCAGAAALALGGCMSLAPPYAPPPAPVAQHYAAEDLGGADGSVAAAALAWRSYFTEPLLQQLIAQALDNSRDLRSATLRVAEAQALLGIQRADLFPTIAATADGARGRTPADLSPTGRAVTASQYQVGLGLASWELDFWGRVRSLRDAALENYLATDEARRAASVSLVTQVASAYLALRELDERLALARQTVTNRQESVRIFTRRFEVGAIARTDLVQVETLLHQAQSLVAQLGQLRATQWHALSLLVGAPLPALAQPGTLDDQAMAADLRAGLPSDLLLQRPDIRAAEHRLRAANANIGAARAAFFPRVTLTGAYGTASAEFSGLFDSGSSAWQFMPSLSLPIFDGGRNSANLDLAQVRRNLAVSDYEKTIQSAFREVSDALAARRWLGEQLGADQATLAAQAERARLAQLRYDNGSAPYFEVLDAQRELLTAQQQLVQTRRALLASRVNLYAALGGGSDEFAALPALATTAATAAPSAAPSAAAAAAAPPAP</sequence>
<evidence type="ECO:0000256" key="1">
    <source>
        <dbReference type="ARBA" id="ARBA00007613"/>
    </source>
</evidence>
<comment type="similarity">
    <text evidence="1 2">Belongs to the outer membrane factor (OMF) (TC 1.B.17) family.</text>
</comment>
<dbReference type="Gene3D" id="1.20.1600.10">
    <property type="entry name" value="Outer membrane efflux proteins (OEP)"/>
    <property type="match status" value="1"/>
</dbReference>
<dbReference type="NCBIfam" id="TIGR01845">
    <property type="entry name" value="outer_NodT"/>
    <property type="match status" value="1"/>
</dbReference>
<keyword evidence="2" id="KW-1134">Transmembrane beta strand</keyword>
<evidence type="ECO:0000313" key="3">
    <source>
        <dbReference type="EMBL" id="RCX10677.1"/>
    </source>
</evidence>
<evidence type="ECO:0000256" key="2">
    <source>
        <dbReference type="RuleBase" id="RU362097"/>
    </source>
</evidence>
<keyword evidence="4" id="KW-1185">Reference proteome</keyword>
<keyword evidence="2" id="KW-0449">Lipoprotein</keyword>
<dbReference type="Proteomes" id="UP000252174">
    <property type="component" value="Unassembled WGS sequence"/>
</dbReference>
<dbReference type="EMBL" id="QPJU01000002">
    <property type="protein sequence ID" value="RCX10677.1"/>
    <property type="molecule type" value="Genomic_DNA"/>
</dbReference>
<keyword evidence="2" id="KW-0564">Palmitate</keyword>
<keyword evidence="2" id="KW-0812">Transmembrane</keyword>
<dbReference type="Pfam" id="PF02321">
    <property type="entry name" value="OEP"/>
    <property type="match status" value="2"/>
</dbReference>
<dbReference type="PANTHER" id="PTHR30203">
    <property type="entry name" value="OUTER MEMBRANE CATION EFFLUX PROTEIN"/>
    <property type="match status" value="1"/>
</dbReference>
<comment type="caution">
    <text evidence="3">The sequence shown here is derived from an EMBL/GenBank/DDBJ whole genome shotgun (WGS) entry which is preliminary data.</text>
</comment>
<gene>
    <name evidence="3" type="ORF">DFR45_10278</name>
</gene>
<dbReference type="InterPro" id="IPR010131">
    <property type="entry name" value="MdtP/NodT-like"/>
</dbReference>
<dbReference type="GO" id="GO:0015562">
    <property type="term" value="F:efflux transmembrane transporter activity"/>
    <property type="evidence" value="ECO:0007669"/>
    <property type="project" value="InterPro"/>
</dbReference>
<reference evidence="3 4" key="1">
    <citation type="submission" date="2018-07" db="EMBL/GenBank/DDBJ databases">
        <title>Genomic Encyclopedia of Type Strains, Phase IV (KMG-IV): sequencing the most valuable type-strain genomes for metagenomic binning, comparative biology and taxonomic classification.</title>
        <authorList>
            <person name="Goeker M."/>
        </authorList>
    </citation>
    <scope>NUCLEOTIDE SEQUENCE [LARGE SCALE GENOMIC DNA]</scope>
    <source>
        <strain evidence="3 4">DSM 100911</strain>
    </source>
</reference>
<dbReference type="PANTHER" id="PTHR30203:SF32">
    <property type="entry name" value="CATION EFFLUX SYSTEM PROTEIN CUSC"/>
    <property type="match status" value="1"/>
</dbReference>
<evidence type="ECO:0000313" key="4">
    <source>
        <dbReference type="Proteomes" id="UP000252174"/>
    </source>
</evidence>
<accession>A0A369AR35</accession>
<protein>
    <submittedName>
        <fullName evidence="3">Multidrug efflux system outer membrane protein</fullName>
    </submittedName>
</protein>
<dbReference type="InterPro" id="IPR003423">
    <property type="entry name" value="OMP_efflux"/>
</dbReference>
<dbReference type="GO" id="GO:0005886">
    <property type="term" value="C:plasma membrane"/>
    <property type="evidence" value="ECO:0007669"/>
    <property type="project" value="UniProtKB-SubCell"/>
</dbReference>
<organism evidence="3 4">
    <name type="scientific">Extensimonas vulgaris</name>
    <dbReference type="NCBI Taxonomy" id="1031594"/>
    <lineage>
        <taxon>Bacteria</taxon>
        <taxon>Pseudomonadati</taxon>
        <taxon>Pseudomonadota</taxon>
        <taxon>Betaproteobacteria</taxon>
        <taxon>Burkholderiales</taxon>
        <taxon>Comamonadaceae</taxon>
        <taxon>Extensimonas</taxon>
    </lineage>
</organism>
<name>A0A369AR35_9BURK</name>
<dbReference type="OrthoDB" id="9770517at2"/>
<dbReference type="RefSeq" id="WP_114482279.1">
    <property type="nucleotide sequence ID" value="NZ_QPJU01000002.1"/>
</dbReference>
<dbReference type="Gene3D" id="2.20.200.10">
    <property type="entry name" value="Outer membrane efflux proteins (OEP)"/>
    <property type="match status" value="1"/>
</dbReference>
<dbReference type="SUPFAM" id="SSF56954">
    <property type="entry name" value="Outer membrane efflux proteins (OEP)"/>
    <property type="match status" value="1"/>
</dbReference>
<comment type="subcellular location">
    <subcellularLocation>
        <location evidence="2">Cell membrane</location>
        <topology evidence="2">Lipid-anchor</topology>
    </subcellularLocation>
</comment>
<keyword evidence="2" id="KW-0472">Membrane</keyword>
<proteinExistence type="inferred from homology"/>